<comment type="caution">
    <text evidence="2">The sequence shown here is derived from an EMBL/GenBank/DDBJ whole genome shotgun (WGS) entry which is preliminary data.</text>
</comment>
<dbReference type="PATRIC" id="fig|742734.4.peg.4870"/>
<dbReference type="PANTHER" id="PTHR23131:SF4">
    <property type="entry name" value="METALLO-BETA-LACTAMASE SUPERFAMILY POTEIN"/>
    <property type="match status" value="1"/>
</dbReference>
<dbReference type="EMBL" id="ADLK01000032">
    <property type="protein sequence ID" value="KMW16102.1"/>
    <property type="molecule type" value="Genomic_DNA"/>
</dbReference>
<dbReference type="AlphaFoldDB" id="A0A0J9BSQ1"/>
<dbReference type="Proteomes" id="UP000037392">
    <property type="component" value="Unassembled WGS sequence"/>
</dbReference>
<dbReference type="OrthoDB" id="367237at2"/>
<dbReference type="InterPro" id="IPR050662">
    <property type="entry name" value="Sec-metab_biosynth-thioest"/>
</dbReference>
<feature type="domain" description="Metallo-beta-lactamase" evidence="1">
    <location>
        <begin position="22"/>
        <end position="246"/>
    </location>
</feature>
<evidence type="ECO:0000313" key="3">
    <source>
        <dbReference type="Proteomes" id="UP000037392"/>
    </source>
</evidence>
<reference evidence="2 3" key="1">
    <citation type="submission" date="2011-04" db="EMBL/GenBank/DDBJ databases">
        <title>The Genome Sequence of Clostridium citroniae WAL-19142.</title>
        <authorList>
            <consortium name="The Broad Institute Genome Sequencing Platform"/>
            <person name="Earl A."/>
            <person name="Ward D."/>
            <person name="Feldgarden M."/>
            <person name="Gevers D."/>
            <person name="Warren Y.A."/>
            <person name="Tyrrell K.L."/>
            <person name="Citron D.M."/>
            <person name="Goldstein E.J."/>
            <person name="Daigneault M."/>
            <person name="Allen-Vercoe E."/>
            <person name="Young S.K."/>
            <person name="Zeng Q."/>
            <person name="Gargeya S."/>
            <person name="Fitzgerald M."/>
            <person name="Haas B."/>
            <person name="Abouelleil A."/>
            <person name="Alvarado L."/>
            <person name="Arachchi H.M."/>
            <person name="Berlin A."/>
            <person name="Brown A."/>
            <person name="Chapman S.B."/>
            <person name="Chen Z."/>
            <person name="Dunbar C."/>
            <person name="Freedman E."/>
            <person name="Gearin G."/>
            <person name="Gellesch M."/>
            <person name="Goldberg J."/>
            <person name="Griggs A."/>
            <person name="Gujja S."/>
            <person name="Heilman E.R."/>
            <person name="Heiman D."/>
            <person name="Howarth C."/>
            <person name="Larson L."/>
            <person name="Lui A."/>
            <person name="MacDonald P.J."/>
            <person name="Mehta T."/>
            <person name="Montmayeur A."/>
            <person name="Murphy C."/>
            <person name="Neiman D."/>
            <person name="Pearson M."/>
            <person name="Priest M."/>
            <person name="Roberts A."/>
            <person name="Saif S."/>
            <person name="Shea T."/>
            <person name="Shenoy N."/>
            <person name="Sisk P."/>
            <person name="Stolte C."/>
            <person name="Sykes S."/>
            <person name="White J."/>
            <person name="Yandava C."/>
            <person name="Wortman J."/>
            <person name="Nusbaum C."/>
            <person name="Birren B."/>
        </authorList>
    </citation>
    <scope>NUCLEOTIDE SEQUENCE [LARGE SCALE GENOMIC DNA]</scope>
    <source>
        <strain evidence="2 3">WAL-19142</strain>
    </source>
</reference>
<evidence type="ECO:0000259" key="1">
    <source>
        <dbReference type="SMART" id="SM00849"/>
    </source>
</evidence>
<protein>
    <recommendedName>
        <fullName evidence="1">Metallo-beta-lactamase domain-containing protein</fullName>
    </recommendedName>
</protein>
<dbReference type="RefSeq" id="WP_048930762.1">
    <property type="nucleotide sequence ID" value="NZ_KQ235882.1"/>
</dbReference>
<evidence type="ECO:0000313" key="2">
    <source>
        <dbReference type="EMBL" id="KMW16102.1"/>
    </source>
</evidence>
<organism evidence="2 3">
    <name type="scientific">[Clostridium] citroniae WAL-19142</name>
    <dbReference type="NCBI Taxonomy" id="742734"/>
    <lineage>
        <taxon>Bacteria</taxon>
        <taxon>Bacillati</taxon>
        <taxon>Bacillota</taxon>
        <taxon>Clostridia</taxon>
        <taxon>Lachnospirales</taxon>
        <taxon>Lachnospiraceae</taxon>
        <taxon>Enterocloster</taxon>
    </lineage>
</organism>
<dbReference type="SMART" id="SM00849">
    <property type="entry name" value="Lactamase_B"/>
    <property type="match status" value="1"/>
</dbReference>
<dbReference type="Pfam" id="PF00753">
    <property type="entry name" value="Lactamase_B"/>
    <property type="match status" value="1"/>
</dbReference>
<accession>A0A0J9BSQ1</accession>
<dbReference type="InterPro" id="IPR036866">
    <property type="entry name" value="RibonucZ/Hydroxyglut_hydro"/>
</dbReference>
<dbReference type="PANTHER" id="PTHR23131">
    <property type="entry name" value="ENDORIBONUCLEASE LACTB2"/>
    <property type="match status" value="1"/>
</dbReference>
<dbReference type="SUPFAM" id="SSF56281">
    <property type="entry name" value="Metallo-hydrolase/oxidoreductase"/>
    <property type="match status" value="1"/>
</dbReference>
<sequence length="341" mass="39399">MLERAPGIYEVELYSNQKSISEIKIFLIPGRDGGRSLMVDAGFRKQQCLESMEEALASLGITYDRLDIFLTHKHHDHCGLASVYAQRGARLFMNPQEDRHCYDCLYYNHSHGSQEDQPEVLRAVGVTETGTPQVWNMFMEVNRRVNENKGWEFEIPGFAYTPVKAGQILSYGGYDFETVPLKGHTFGQMGLYEKKRRILFCADQVIDGIVPIVGTTYPDEHLLKGYFESLEHFKHEYKDCLVLPAHKEPIKDVKRVVNRIVFAYLDKTDLIKHILDHGHRRMTTKEVACLAYGMESVPKDEAEFIKLKMVISKTFSCLEYLYDEDFAIRSREDGIFYWEAP</sequence>
<name>A0A0J9BSQ1_9FIRM</name>
<dbReference type="Gene3D" id="3.60.15.10">
    <property type="entry name" value="Ribonuclease Z/Hydroxyacylglutathione hydrolase-like"/>
    <property type="match status" value="1"/>
</dbReference>
<dbReference type="InterPro" id="IPR001279">
    <property type="entry name" value="Metallo-B-lactamas"/>
</dbReference>
<dbReference type="GeneID" id="93163888"/>
<gene>
    <name evidence="2" type="ORF">HMPREF9470_04540</name>
</gene>
<proteinExistence type="predicted"/>